<evidence type="ECO:0000256" key="6">
    <source>
        <dbReference type="ARBA" id="ARBA00022989"/>
    </source>
</evidence>
<gene>
    <name evidence="16" type="ORF">CV103_04280</name>
</gene>
<dbReference type="RefSeq" id="WP_107394059.1">
    <property type="nucleotide sequence ID" value="NZ_PHHF01000018.1"/>
</dbReference>
<dbReference type="Proteomes" id="UP000241206">
    <property type="component" value="Unassembled WGS sequence"/>
</dbReference>
<dbReference type="SUPFAM" id="SSF109998">
    <property type="entry name" value="Triger factor/SurA peptide-binding domain-like"/>
    <property type="match status" value="1"/>
</dbReference>
<dbReference type="AlphaFoldDB" id="A0A2T4I6E4"/>
<dbReference type="Pfam" id="PF13624">
    <property type="entry name" value="SurA_N_3"/>
    <property type="match status" value="1"/>
</dbReference>
<keyword evidence="8" id="KW-0143">Chaperone</keyword>
<evidence type="ECO:0000256" key="5">
    <source>
        <dbReference type="ARBA" id="ARBA00022692"/>
    </source>
</evidence>
<keyword evidence="3" id="KW-1003">Cell membrane</keyword>
<organism evidence="16 17">
    <name type="scientific">Edaphosphingomonas fennica</name>
    <dbReference type="NCBI Taxonomy" id="114404"/>
    <lineage>
        <taxon>Bacteria</taxon>
        <taxon>Pseudomonadati</taxon>
        <taxon>Pseudomonadota</taxon>
        <taxon>Alphaproteobacteria</taxon>
        <taxon>Sphingomonadales</taxon>
        <taxon>Rhizorhabdaceae</taxon>
        <taxon>Edaphosphingomonas</taxon>
    </lineage>
</organism>
<comment type="subcellular location">
    <subcellularLocation>
        <location evidence="1">Cell inner membrane</location>
        <topology evidence="1">Single-pass type II membrane protein</topology>
        <orientation evidence="1">Periplasmic side</orientation>
    </subcellularLocation>
</comment>
<keyword evidence="17" id="KW-1185">Reference proteome</keyword>
<sequence>MISFFRRALTSWPALALFALVLIAFAVTSIDPSWINGRSSGGTQIATISGRKLSANEARQRTDLALKQAQRENPELSMAAFTAQGGVDQVIDQLISFTALEAWGRKQGISASDRLIDGEIASTPAFFGLTGRFDRGAMQAALAQAKISERQLRADIAGQLIRNQLLSPIDSGIRMPEGLILPNASLLLEQRSGLIGIVPSAAIPAGPAPTPAEIEAFYKANIGRFTVPERRVIRYALFGENDVAAPAAPTDAEIDAFYKANAATYGASETRSIAQVILPDQKAAADLVAKVKAGTAIADAARQAGGEAITTDIARAKLAENASAAVADAVFAAAQGGVVGPIKADLGWYVVKVDAVNAKAERPLAAVRGEIAESLARQKRDEALSTMVGAIEDAIADGASFDDLAKERKLAIVTTPALLSDGRAPDQPEWKAPPELPLLLRSANQMGTDDDPVVETIGAGQRYALVAVSQVVPAAPAPLDKVRDEVAAAVRADRTAKQARAIADAILAKAKAGTPLADAIAQAPIKLPAPAKAGARQIELLRNDRPAPPPLKLMFGMKKGEIRLIAAPNDAGWFLVQLGEIVPGDARNEPALVNSLRDQFRRIASEEYARQFIAAASRDVGVKRNDQAIATLKAELGGQGQ</sequence>
<evidence type="ECO:0000259" key="15">
    <source>
        <dbReference type="PROSITE" id="PS50198"/>
    </source>
</evidence>
<evidence type="ECO:0000256" key="13">
    <source>
        <dbReference type="ARBA" id="ARBA00042775"/>
    </source>
</evidence>
<dbReference type="Gene3D" id="3.10.50.40">
    <property type="match status" value="1"/>
</dbReference>
<evidence type="ECO:0000256" key="1">
    <source>
        <dbReference type="ARBA" id="ARBA00004382"/>
    </source>
</evidence>
<keyword evidence="5" id="KW-0812">Transmembrane</keyword>
<dbReference type="EMBL" id="PHHF01000018">
    <property type="protein sequence ID" value="PTD26220.1"/>
    <property type="molecule type" value="Genomic_DNA"/>
</dbReference>
<evidence type="ECO:0000256" key="9">
    <source>
        <dbReference type="ARBA" id="ARBA00030642"/>
    </source>
</evidence>
<dbReference type="PROSITE" id="PS50198">
    <property type="entry name" value="PPIC_PPIASE_2"/>
    <property type="match status" value="1"/>
</dbReference>
<keyword evidence="6" id="KW-1133">Transmembrane helix</keyword>
<keyword evidence="14" id="KW-0697">Rotamase</keyword>
<evidence type="ECO:0000256" key="14">
    <source>
        <dbReference type="PROSITE-ProRule" id="PRU00278"/>
    </source>
</evidence>
<name>A0A2T4I6E4_9SPHN</name>
<protein>
    <recommendedName>
        <fullName evidence="2">Parvulin-like PPIase</fullName>
    </recommendedName>
    <alternativeName>
        <fullName evidence="9">Peptidyl-prolyl cis-trans isomerase plp</fullName>
    </alternativeName>
    <alternativeName>
        <fullName evidence="12">Periplasmic chaperone PpiD</fullName>
    </alternativeName>
    <alternativeName>
        <fullName evidence="13">Periplasmic folding chaperone</fullName>
    </alternativeName>
    <alternativeName>
        <fullName evidence="10">Rotamase plp</fullName>
    </alternativeName>
</protein>
<evidence type="ECO:0000313" key="16">
    <source>
        <dbReference type="EMBL" id="PTD26220.1"/>
    </source>
</evidence>
<dbReference type="InterPro" id="IPR046357">
    <property type="entry name" value="PPIase_dom_sf"/>
</dbReference>
<evidence type="ECO:0000256" key="8">
    <source>
        <dbReference type="ARBA" id="ARBA00023186"/>
    </source>
</evidence>
<reference evidence="16 17" key="1">
    <citation type="submission" date="2017-11" db="EMBL/GenBank/DDBJ databases">
        <title>Sphingomonas oleivorans sp. nov., isolated from oil-contaminated soil.</title>
        <authorList>
            <person name="Wang L."/>
            <person name="Chen L."/>
        </authorList>
    </citation>
    <scope>NUCLEOTIDE SEQUENCE [LARGE SCALE GENOMIC DNA]</scope>
    <source>
        <strain evidence="16 17">K101</strain>
    </source>
</reference>
<evidence type="ECO:0000256" key="10">
    <source>
        <dbReference type="ARBA" id="ARBA00031484"/>
    </source>
</evidence>
<evidence type="ECO:0000256" key="4">
    <source>
        <dbReference type="ARBA" id="ARBA00022519"/>
    </source>
</evidence>
<dbReference type="GO" id="GO:0005886">
    <property type="term" value="C:plasma membrane"/>
    <property type="evidence" value="ECO:0007669"/>
    <property type="project" value="UniProtKB-SubCell"/>
</dbReference>
<dbReference type="InterPro" id="IPR027304">
    <property type="entry name" value="Trigger_fact/SurA_dom_sf"/>
</dbReference>
<evidence type="ECO:0000313" key="17">
    <source>
        <dbReference type="Proteomes" id="UP000241206"/>
    </source>
</evidence>
<keyword evidence="4" id="KW-0997">Cell inner membrane</keyword>
<dbReference type="InterPro" id="IPR052029">
    <property type="entry name" value="PpiD_chaperone"/>
</dbReference>
<dbReference type="GO" id="GO:0003755">
    <property type="term" value="F:peptidyl-prolyl cis-trans isomerase activity"/>
    <property type="evidence" value="ECO:0007669"/>
    <property type="project" value="UniProtKB-KW"/>
</dbReference>
<keyword evidence="7" id="KW-0472">Membrane</keyword>
<evidence type="ECO:0000256" key="7">
    <source>
        <dbReference type="ARBA" id="ARBA00023136"/>
    </source>
</evidence>
<dbReference type="PANTHER" id="PTHR47529:SF1">
    <property type="entry name" value="PERIPLASMIC CHAPERONE PPID"/>
    <property type="match status" value="1"/>
</dbReference>
<comment type="caution">
    <text evidence="16">The sequence shown here is derived from an EMBL/GenBank/DDBJ whole genome shotgun (WGS) entry which is preliminary data.</text>
</comment>
<accession>A0A2T4I6E4</accession>
<evidence type="ECO:0000256" key="2">
    <source>
        <dbReference type="ARBA" id="ARBA00018370"/>
    </source>
</evidence>
<evidence type="ECO:0000256" key="11">
    <source>
        <dbReference type="ARBA" id="ARBA00038408"/>
    </source>
</evidence>
<feature type="domain" description="PpiC" evidence="15">
    <location>
        <begin position="228"/>
        <end position="355"/>
    </location>
</feature>
<dbReference type="Gene3D" id="1.10.4030.10">
    <property type="entry name" value="Porin chaperone SurA, peptide-binding domain"/>
    <property type="match status" value="2"/>
</dbReference>
<dbReference type="PANTHER" id="PTHR47529">
    <property type="entry name" value="PEPTIDYL-PROLYL CIS-TRANS ISOMERASE D"/>
    <property type="match status" value="1"/>
</dbReference>
<dbReference type="InterPro" id="IPR000297">
    <property type="entry name" value="PPIase_PpiC"/>
</dbReference>
<keyword evidence="14" id="KW-0413">Isomerase</keyword>
<dbReference type="Pfam" id="PF13145">
    <property type="entry name" value="Rotamase_2"/>
    <property type="match status" value="1"/>
</dbReference>
<proteinExistence type="inferred from homology"/>
<dbReference type="SUPFAM" id="SSF54534">
    <property type="entry name" value="FKBP-like"/>
    <property type="match status" value="1"/>
</dbReference>
<evidence type="ECO:0000256" key="12">
    <source>
        <dbReference type="ARBA" id="ARBA00040743"/>
    </source>
</evidence>
<evidence type="ECO:0000256" key="3">
    <source>
        <dbReference type="ARBA" id="ARBA00022475"/>
    </source>
</evidence>
<comment type="similarity">
    <text evidence="11">Belongs to the PpiD chaperone family.</text>
</comment>